<feature type="domain" description="SRCR" evidence="7">
    <location>
        <begin position="343"/>
        <end position="443"/>
    </location>
</feature>
<feature type="disulfide bond" evidence="5">
    <location>
        <begin position="309"/>
        <end position="319"/>
    </location>
</feature>
<proteinExistence type="predicted"/>
<feature type="domain" description="SRCR" evidence="7">
    <location>
        <begin position="240"/>
        <end position="340"/>
    </location>
</feature>
<dbReference type="PROSITE" id="PS50287">
    <property type="entry name" value="SRCR_2"/>
    <property type="match status" value="4"/>
</dbReference>
<dbReference type="GeneTree" id="ENSGT00950000183145"/>
<evidence type="ECO:0000259" key="7">
    <source>
        <dbReference type="PROSITE" id="PS50287"/>
    </source>
</evidence>
<evidence type="ECO:0000256" key="6">
    <source>
        <dbReference type="SAM" id="SignalP"/>
    </source>
</evidence>
<dbReference type="PRINTS" id="PR00258">
    <property type="entry name" value="SPERACTRCPTR"/>
</dbReference>
<dbReference type="InterPro" id="IPR036772">
    <property type="entry name" value="SRCR-like_dom_sf"/>
</dbReference>
<evidence type="ECO:0000256" key="2">
    <source>
        <dbReference type="ARBA" id="ARBA00022737"/>
    </source>
</evidence>
<reference evidence="8" key="1">
    <citation type="submission" date="2025-08" db="UniProtKB">
        <authorList>
            <consortium name="Ensembl"/>
        </authorList>
    </citation>
    <scope>IDENTIFICATION</scope>
</reference>
<feature type="disulfide bond" evidence="5">
    <location>
        <begin position="412"/>
        <end position="422"/>
    </location>
</feature>
<dbReference type="OMA" id="ADCFNLG"/>
<feature type="domain" description="SRCR" evidence="7">
    <location>
        <begin position="34"/>
        <end position="134"/>
    </location>
</feature>
<dbReference type="FunFam" id="3.10.250.10:FF:000006">
    <property type="entry name" value="neurotrypsin isoform X2"/>
    <property type="match status" value="2"/>
</dbReference>
<evidence type="ECO:0000256" key="3">
    <source>
        <dbReference type="ARBA" id="ARBA00023157"/>
    </source>
</evidence>
<reference evidence="8" key="2">
    <citation type="submission" date="2025-09" db="UniProtKB">
        <authorList>
            <consortium name="Ensembl"/>
        </authorList>
    </citation>
    <scope>IDENTIFICATION</scope>
</reference>
<keyword evidence="9" id="KW-1185">Reference proteome</keyword>
<dbReference type="Pfam" id="PF00530">
    <property type="entry name" value="SRCR"/>
    <property type="match status" value="4"/>
</dbReference>
<dbReference type="AlphaFoldDB" id="A0A3Q3ANV5"/>
<dbReference type="PANTHER" id="PTHR47653:SF1">
    <property type="entry name" value="DELETED IN MALIGNANT BRAIN TUMORS 1 PROTEIN"/>
    <property type="match status" value="1"/>
</dbReference>
<feature type="disulfide bond" evidence="5">
    <location>
        <begin position="59"/>
        <end position="123"/>
    </location>
</feature>
<feature type="chain" id="PRO_5018782329" description="SRCR domain-containing protein" evidence="6">
    <location>
        <begin position="24"/>
        <end position="448"/>
    </location>
</feature>
<dbReference type="InterPro" id="IPR053243">
    <property type="entry name" value="SJ_maturation_regulator"/>
</dbReference>
<feature type="disulfide bond" evidence="5">
    <location>
        <begin position="175"/>
        <end position="236"/>
    </location>
</feature>
<feature type="disulfide bond" evidence="5">
    <location>
        <begin position="368"/>
        <end position="432"/>
    </location>
</feature>
<feature type="disulfide bond" evidence="5">
    <location>
        <begin position="265"/>
        <end position="329"/>
    </location>
</feature>
<keyword evidence="2" id="KW-0677">Repeat</keyword>
<name>A0A3Q3ANV5_KRYMA</name>
<protein>
    <recommendedName>
        <fullName evidence="7">SRCR domain-containing protein</fullName>
    </recommendedName>
</protein>
<dbReference type="GO" id="GO:0045217">
    <property type="term" value="P:cell-cell junction maintenance"/>
    <property type="evidence" value="ECO:0007669"/>
    <property type="project" value="TreeGrafter"/>
</dbReference>
<feature type="disulfide bond" evidence="5">
    <location>
        <begin position="206"/>
        <end position="216"/>
    </location>
</feature>
<dbReference type="SMART" id="SM00202">
    <property type="entry name" value="SR"/>
    <property type="match status" value="4"/>
</dbReference>
<dbReference type="GO" id="GO:0016020">
    <property type="term" value="C:membrane"/>
    <property type="evidence" value="ECO:0007669"/>
    <property type="project" value="InterPro"/>
</dbReference>
<evidence type="ECO:0000256" key="4">
    <source>
        <dbReference type="ARBA" id="ARBA00023180"/>
    </source>
</evidence>
<dbReference type="SUPFAM" id="SSF56487">
    <property type="entry name" value="SRCR-like"/>
    <property type="match status" value="4"/>
</dbReference>
<dbReference type="STRING" id="37003.ENSKMAP00000018020"/>
<evidence type="ECO:0000313" key="8">
    <source>
        <dbReference type="Ensembl" id="ENSKMAP00000018020.1"/>
    </source>
</evidence>
<sequence>MGAELQCFFFLFFFFTFEHNTDYKETFSACLPKVRLVNGRNGCEGRVEVSLNGFSGTVCDDDWDMVDANVVCRQLGCGVAVAVGSSSQFGQGSGFIALDNVDCKGSERNLSQCRSLGWGVHNCYHYEDVGVACDGTIRLVNGRNTCEGRVEIYFQGKWGTVCDDDWKFNNAMVVCRQIGCGTAVAAHTNSYFGYGTGFIFLDNVNCRSTEAELKMCKNLGWGKHNCGHHEDAGVTCLETIRLVNGQNKCEGRVEVLYKTAWGTVCDDDWEFDNAVVVCRQLGCGPAKAAKSLAFFGYGSGPILLDNVKCNGIELELSDCVHVEWGQHNCGHHEDAGVICERMLRLVGGQHQCEGRVEIYLNSEWGTVCDDAWDLPDAQVVCLLVGCGEAIVAWGEAHFGPGTGTIQLDNLKCTGAEASLLGCSHISWNVHNCDHSEDAGVTYCIGQPV</sequence>
<dbReference type="PROSITE" id="PS00420">
    <property type="entry name" value="SRCR_1"/>
    <property type="match status" value="4"/>
</dbReference>
<dbReference type="InterPro" id="IPR001190">
    <property type="entry name" value="SRCR"/>
</dbReference>
<accession>A0A3Q3ANV5</accession>
<dbReference type="Proteomes" id="UP000264800">
    <property type="component" value="Unplaced"/>
</dbReference>
<dbReference type="PANTHER" id="PTHR47653">
    <property type="entry name" value="PROTEIN BARK BEETLE"/>
    <property type="match status" value="1"/>
</dbReference>
<keyword evidence="1 6" id="KW-0732">Signal</keyword>
<evidence type="ECO:0000256" key="1">
    <source>
        <dbReference type="ARBA" id="ARBA00022729"/>
    </source>
</evidence>
<dbReference type="Gene3D" id="3.10.250.10">
    <property type="entry name" value="SRCR-like domain"/>
    <property type="match status" value="4"/>
</dbReference>
<feature type="signal peptide" evidence="6">
    <location>
        <begin position="1"/>
        <end position="23"/>
    </location>
</feature>
<feature type="disulfide bond" evidence="5">
    <location>
        <begin position="72"/>
        <end position="133"/>
    </location>
</feature>
<evidence type="ECO:0000256" key="5">
    <source>
        <dbReference type="PROSITE-ProRule" id="PRU00196"/>
    </source>
</evidence>
<evidence type="ECO:0000313" key="9">
    <source>
        <dbReference type="Proteomes" id="UP000264800"/>
    </source>
</evidence>
<feature type="disulfide bond" evidence="5">
    <location>
        <begin position="162"/>
        <end position="226"/>
    </location>
</feature>
<dbReference type="FunFam" id="3.10.250.10:FF:000001">
    <property type="entry name" value="Lysyl oxidase 4 isoform X1"/>
    <property type="match status" value="2"/>
</dbReference>
<comment type="caution">
    <text evidence="5">Lacks conserved residue(s) required for the propagation of feature annotation.</text>
</comment>
<feature type="disulfide bond" evidence="5">
    <location>
        <begin position="278"/>
        <end position="339"/>
    </location>
</feature>
<dbReference type="Ensembl" id="ENSKMAT00000018272.1">
    <property type="protein sequence ID" value="ENSKMAP00000018020.1"/>
    <property type="gene ID" value="ENSKMAG00000013416.1"/>
</dbReference>
<feature type="disulfide bond" evidence="5">
    <location>
        <begin position="103"/>
        <end position="113"/>
    </location>
</feature>
<organism evidence="8 9">
    <name type="scientific">Kryptolebias marmoratus</name>
    <name type="common">Mangrove killifish</name>
    <name type="synonym">Rivulus marmoratus</name>
    <dbReference type="NCBI Taxonomy" id="37003"/>
    <lineage>
        <taxon>Eukaryota</taxon>
        <taxon>Metazoa</taxon>
        <taxon>Chordata</taxon>
        <taxon>Craniata</taxon>
        <taxon>Vertebrata</taxon>
        <taxon>Euteleostomi</taxon>
        <taxon>Actinopterygii</taxon>
        <taxon>Neopterygii</taxon>
        <taxon>Teleostei</taxon>
        <taxon>Neoteleostei</taxon>
        <taxon>Acanthomorphata</taxon>
        <taxon>Ovalentaria</taxon>
        <taxon>Atherinomorphae</taxon>
        <taxon>Cyprinodontiformes</taxon>
        <taxon>Rivulidae</taxon>
        <taxon>Kryptolebias</taxon>
    </lineage>
</organism>
<feature type="domain" description="SRCR" evidence="7">
    <location>
        <begin position="137"/>
        <end position="237"/>
    </location>
</feature>
<keyword evidence="3 5" id="KW-1015">Disulfide bond</keyword>
<keyword evidence="4" id="KW-0325">Glycoprotein</keyword>